<name>A0A918JUF0_9FLAO</name>
<organism evidence="1 2">
    <name type="scientific">Aquimarina muelleri</name>
    <dbReference type="NCBI Taxonomy" id="279356"/>
    <lineage>
        <taxon>Bacteria</taxon>
        <taxon>Pseudomonadati</taxon>
        <taxon>Bacteroidota</taxon>
        <taxon>Flavobacteriia</taxon>
        <taxon>Flavobacteriales</taxon>
        <taxon>Flavobacteriaceae</taxon>
        <taxon>Aquimarina</taxon>
    </lineage>
</organism>
<accession>A0A918JUF0</accession>
<evidence type="ECO:0000313" key="1">
    <source>
        <dbReference type="EMBL" id="GGX15419.1"/>
    </source>
</evidence>
<gene>
    <name evidence="1" type="ORF">GCM10007384_16370</name>
</gene>
<dbReference type="EMBL" id="BMWS01000008">
    <property type="protein sequence ID" value="GGX15419.1"/>
    <property type="molecule type" value="Genomic_DNA"/>
</dbReference>
<sequence length="232" mass="27335">MKTHFKVDLISFKTINELPNNWTANDYTKLLEALDYGDTTNILKEELKDLCLLSLSDNEPEDAALLVLEYIFKEKLNQGQLDNLSHEMQEEKMWEEYADLSMHEDFFNATQILYEAYNGKFPHPEAVNFKVRLTVDNNNDLELFKHNPEALLIKILIKGMPDNTLIKRLFKEQLTKVDFKEAKDILWQLKIEETKDKSMVFEVITSSYWFKDLKYVSPFEAIFDNEILIAQH</sequence>
<evidence type="ECO:0000313" key="2">
    <source>
        <dbReference type="Proteomes" id="UP000601108"/>
    </source>
</evidence>
<comment type="caution">
    <text evidence="1">The sequence shown here is derived from an EMBL/GenBank/DDBJ whole genome shotgun (WGS) entry which is preliminary data.</text>
</comment>
<dbReference type="Proteomes" id="UP000601108">
    <property type="component" value="Unassembled WGS sequence"/>
</dbReference>
<protein>
    <submittedName>
        <fullName evidence="1">Uncharacterized protein</fullName>
    </submittedName>
</protein>
<reference evidence="1 2" key="1">
    <citation type="journal article" date="2014" name="Int. J. Syst. Evol. Microbiol.">
        <title>Complete genome sequence of Corynebacterium casei LMG S-19264T (=DSM 44701T), isolated from a smear-ripened cheese.</title>
        <authorList>
            <consortium name="US DOE Joint Genome Institute (JGI-PGF)"/>
            <person name="Walter F."/>
            <person name="Albersmeier A."/>
            <person name="Kalinowski J."/>
            <person name="Ruckert C."/>
        </authorList>
    </citation>
    <scope>NUCLEOTIDE SEQUENCE [LARGE SCALE GENOMIC DNA]</scope>
    <source>
        <strain evidence="1 2">KCTC 12285</strain>
    </source>
</reference>
<keyword evidence="2" id="KW-1185">Reference proteome</keyword>
<dbReference type="AlphaFoldDB" id="A0A918JUF0"/>
<dbReference type="RefSeq" id="WP_027411678.1">
    <property type="nucleotide sequence ID" value="NZ_BMWS01000008.1"/>
</dbReference>
<proteinExistence type="predicted"/>